<comment type="caution">
    <text evidence="2">The sequence shown here is derived from an EMBL/GenBank/DDBJ whole genome shotgun (WGS) entry which is preliminary data.</text>
</comment>
<dbReference type="RefSeq" id="WP_380036561.1">
    <property type="nucleotide sequence ID" value="NZ_JBHSEH010000005.1"/>
</dbReference>
<proteinExistence type="predicted"/>
<keyword evidence="1" id="KW-0732">Signal</keyword>
<dbReference type="PROSITE" id="PS51257">
    <property type="entry name" value="PROKAR_LIPOPROTEIN"/>
    <property type="match status" value="1"/>
</dbReference>
<keyword evidence="3" id="KW-1185">Reference proteome</keyword>
<organism evidence="2 3">
    <name type="scientific">Deinococcus navajonensis</name>
    <dbReference type="NCBI Taxonomy" id="309884"/>
    <lineage>
        <taxon>Bacteria</taxon>
        <taxon>Thermotogati</taxon>
        <taxon>Deinococcota</taxon>
        <taxon>Deinococci</taxon>
        <taxon>Deinococcales</taxon>
        <taxon>Deinococcaceae</taxon>
        <taxon>Deinococcus</taxon>
    </lineage>
</organism>
<accession>A0ABV8XKS2</accession>
<evidence type="ECO:0000256" key="1">
    <source>
        <dbReference type="SAM" id="SignalP"/>
    </source>
</evidence>
<dbReference type="EMBL" id="JBHSEH010000005">
    <property type="protein sequence ID" value="MFC4425298.1"/>
    <property type="molecule type" value="Genomic_DNA"/>
</dbReference>
<dbReference type="Proteomes" id="UP001595998">
    <property type="component" value="Unassembled WGS sequence"/>
</dbReference>
<protein>
    <recommendedName>
        <fullName evidence="4">Lipoprotein</fullName>
    </recommendedName>
</protein>
<name>A0ABV8XKS2_9DEIO</name>
<evidence type="ECO:0008006" key="4">
    <source>
        <dbReference type="Google" id="ProtNLM"/>
    </source>
</evidence>
<evidence type="ECO:0000313" key="3">
    <source>
        <dbReference type="Proteomes" id="UP001595998"/>
    </source>
</evidence>
<feature type="signal peptide" evidence="1">
    <location>
        <begin position="1"/>
        <end position="16"/>
    </location>
</feature>
<reference evidence="3" key="1">
    <citation type="journal article" date="2019" name="Int. J. Syst. Evol. Microbiol.">
        <title>The Global Catalogue of Microorganisms (GCM) 10K type strain sequencing project: providing services to taxonomists for standard genome sequencing and annotation.</title>
        <authorList>
            <consortium name="The Broad Institute Genomics Platform"/>
            <consortium name="The Broad Institute Genome Sequencing Center for Infectious Disease"/>
            <person name="Wu L."/>
            <person name="Ma J."/>
        </authorList>
    </citation>
    <scope>NUCLEOTIDE SEQUENCE [LARGE SCALE GENOMIC DNA]</scope>
    <source>
        <strain evidence="3">CCUG 56029</strain>
    </source>
</reference>
<feature type="chain" id="PRO_5045691916" description="Lipoprotein" evidence="1">
    <location>
        <begin position="17"/>
        <end position="169"/>
    </location>
</feature>
<evidence type="ECO:0000313" key="2">
    <source>
        <dbReference type="EMBL" id="MFC4425298.1"/>
    </source>
</evidence>
<gene>
    <name evidence="2" type="ORF">ACFOZ9_03670</name>
</gene>
<sequence>MKRLLMVALGTSGVLASCTTSGSVPYEAVNLTGVQYTSNWSYTDANGQTQYVICDNRDTTVTMNVTWTGPLARLDALFEGATTQRAPVVKTTGDFAPDYSGQDTFTYTFAPGLVPLAVGKGSSALRAQAIVVNPVNRGTSFVSVRGYNPNGLQSNTVQVPQGIPVYNCG</sequence>